<reference evidence="1 2" key="1">
    <citation type="journal article" date="2018" name="Front. Microbiol.">
        <title>Hydrolytic Capabilities as a Key to Environmental Success: Chitinolytic and Cellulolytic Acidobacteria From Acidic Sub-arctic Soils and Boreal Peatlands.</title>
        <authorList>
            <person name="Belova S.E."/>
            <person name="Ravin N.V."/>
            <person name="Pankratov T.A."/>
            <person name="Rakitin A.L."/>
            <person name="Ivanova A.A."/>
            <person name="Beletsky A.V."/>
            <person name="Mardanov A.V."/>
            <person name="Sinninghe Damste J.S."/>
            <person name="Dedysh S.N."/>
        </authorList>
    </citation>
    <scope>NUCLEOTIDE SEQUENCE [LARGE SCALE GENOMIC DNA]</scope>
    <source>
        <strain evidence="1 2">SBC82</strain>
    </source>
</reference>
<evidence type="ECO:0000313" key="1">
    <source>
        <dbReference type="EMBL" id="AXC12822.1"/>
    </source>
</evidence>
<sequence>MSLESAKKTADADVAQKLASIDLTERLTQSVLTSLTKEFKPGPQTLEELELL</sequence>
<proteinExistence type="predicted"/>
<organism evidence="1 2">
    <name type="scientific">Acidisarcina polymorpha</name>
    <dbReference type="NCBI Taxonomy" id="2211140"/>
    <lineage>
        <taxon>Bacteria</taxon>
        <taxon>Pseudomonadati</taxon>
        <taxon>Acidobacteriota</taxon>
        <taxon>Terriglobia</taxon>
        <taxon>Terriglobales</taxon>
        <taxon>Acidobacteriaceae</taxon>
        <taxon>Acidisarcina</taxon>
    </lineage>
</organism>
<protein>
    <submittedName>
        <fullName evidence="1">Uncharacterized protein</fullName>
    </submittedName>
</protein>
<accession>A0A2Z5G139</accession>
<evidence type="ECO:0000313" key="2">
    <source>
        <dbReference type="Proteomes" id="UP000253606"/>
    </source>
</evidence>
<gene>
    <name evidence="1" type="ORF">ACPOL_3537</name>
</gene>
<name>A0A2Z5G139_9BACT</name>
<dbReference type="AlphaFoldDB" id="A0A2Z5G139"/>
<keyword evidence="2" id="KW-1185">Reference proteome</keyword>
<dbReference type="Proteomes" id="UP000253606">
    <property type="component" value="Chromosome"/>
</dbReference>
<dbReference type="EMBL" id="CP030840">
    <property type="protein sequence ID" value="AXC12822.1"/>
    <property type="molecule type" value="Genomic_DNA"/>
</dbReference>
<dbReference type="KEGG" id="abas:ACPOL_3537"/>